<dbReference type="GO" id="GO:0005886">
    <property type="term" value="C:plasma membrane"/>
    <property type="evidence" value="ECO:0007669"/>
    <property type="project" value="InterPro"/>
</dbReference>
<feature type="transmembrane region" description="Helical" evidence="6">
    <location>
        <begin position="285"/>
        <end position="308"/>
    </location>
</feature>
<dbReference type="PANTHER" id="PTHR11730">
    <property type="entry name" value="AMMONIUM TRANSPORTER"/>
    <property type="match status" value="1"/>
</dbReference>
<evidence type="ECO:0000256" key="1">
    <source>
        <dbReference type="ARBA" id="ARBA00004141"/>
    </source>
</evidence>
<dbReference type="SUPFAM" id="SSF111352">
    <property type="entry name" value="Ammonium transporter"/>
    <property type="match status" value="1"/>
</dbReference>
<dbReference type="PANTHER" id="PTHR11730:SF60">
    <property type="entry name" value="RH50, ISOFORM D"/>
    <property type="match status" value="1"/>
</dbReference>
<dbReference type="GO" id="GO:0008519">
    <property type="term" value="F:ammonium channel activity"/>
    <property type="evidence" value="ECO:0007669"/>
    <property type="project" value="InterPro"/>
</dbReference>
<dbReference type="Proteomes" id="UP000663879">
    <property type="component" value="Unassembled WGS sequence"/>
</dbReference>
<reference evidence="8" key="1">
    <citation type="submission" date="2021-02" db="EMBL/GenBank/DDBJ databases">
        <authorList>
            <person name="Nowell W R."/>
        </authorList>
    </citation>
    <scope>NUCLEOTIDE SEQUENCE</scope>
    <source>
        <strain evidence="8">Ploen Becks lab</strain>
    </source>
</reference>
<dbReference type="AlphaFoldDB" id="A0A813QST7"/>
<dbReference type="InterPro" id="IPR002229">
    <property type="entry name" value="RhesusRHD"/>
</dbReference>
<dbReference type="OrthoDB" id="534912at2759"/>
<comment type="subcellular location">
    <subcellularLocation>
        <location evidence="1">Membrane</location>
        <topology evidence="1">Multi-pass membrane protein</topology>
    </subcellularLocation>
</comment>
<comment type="caution">
    <text evidence="8">The sequence shown here is derived from an EMBL/GenBank/DDBJ whole genome shotgun (WGS) entry which is preliminary data.</text>
</comment>
<dbReference type="InterPro" id="IPR029020">
    <property type="entry name" value="Ammonium/urea_transptr"/>
</dbReference>
<feature type="transmembrane region" description="Helical" evidence="6">
    <location>
        <begin position="63"/>
        <end position="83"/>
    </location>
</feature>
<evidence type="ECO:0000313" key="8">
    <source>
        <dbReference type="EMBL" id="CAF0771532.1"/>
    </source>
</evidence>
<gene>
    <name evidence="8" type="ORF">OXX778_LOCUS4979</name>
</gene>
<sequence length="525" mass="57766">MEERRQTIEYKFLRQNTHHPVPKKRFTFAIYLGLFHLAFMVLMGFFTKYNLGDGVSAGKNGSNLYATIFHICFIILFAIFAKYDRIYGQEQVPGLYAMFMDVHSMMFIGFGFLMTFLKRYGYGAVGLNFIIAAYVLEWSILIRGWLEAGIHGESDFTLDVKSLLVADFCAAAVLISFGAVIGKASLSQLIIMATFEVVIQGVNELIGLHYLKAYDVGESIYVHIFGAYFGLAVSKVLQGTKEIESTKESSHYHSDLFAMIGTIFLFLYWPSFNSAVAVDEGQTRAIVNTFLAITASCISTFIISLLVGKGRLNMVHIQNATLAGGVAVGAVADMQIEPFGAMIIGTVAGILSTLGFQFLTPRLNESFVHDTCGVNNLHGMPGLLSGIASAIVAATATRDKYNGNRLYTFYPSRVPSLNSTEFANLSLDATDFANGGLGRTAVMQGGYQLAAIGVTLAMAIIGGIITGYIMKLPIIEQIEDIEEMFDDEPNWLTPEDYSLKLTEVRVQSREGDEEMQEKRMLSTST</sequence>
<feature type="transmembrane region" description="Helical" evidence="6">
    <location>
        <begin position="379"/>
        <end position="397"/>
    </location>
</feature>
<dbReference type="Pfam" id="PF00909">
    <property type="entry name" value="Ammonium_transp"/>
    <property type="match status" value="1"/>
</dbReference>
<evidence type="ECO:0000256" key="5">
    <source>
        <dbReference type="ARBA" id="ARBA00023136"/>
    </source>
</evidence>
<feature type="domain" description="Ammonium transporter AmtB-like" evidence="7">
    <location>
        <begin position="80"/>
        <end position="479"/>
    </location>
</feature>
<feature type="transmembrane region" description="Helical" evidence="6">
    <location>
        <begin position="95"/>
        <end position="114"/>
    </location>
</feature>
<accession>A0A813QST7</accession>
<name>A0A813QST7_9BILA</name>
<evidence type="ECO:0000313" key="9">
    <source>
        <dbReference type="Proteomes" id="UP000663879"/>
    </source>
</evidence>
<dbReference type="InterPro" id="IPR024041">
    <property type="entry name" value="NH4_transpt_AmtB-like_dom"/>
</dbReference>
<dbReference type="PRINTS" id="PR00342">
    <property type="entry name" value="RHESUSRHD"/>
</dbReference>
<comment type="similarity">
    <text evidence="2">Belongs to the ammonium transporter (TC 2.A.49) family. Rh subfamily.</text>
</comment>
<evidence type="ECO:0000256" key="4">
    <source>
        <dbReference type="ARBA" id="ARBA00022989"/>
    </source>
</evidence>
<evidence type="ECO:0000256" key="3">
    <source>
        <dbReference type="ARBA" id="ARBA00022692"/>
    </source>
</evidence>
<feature type="transmembrane region" description="Helical" evidence="6">
    <location>
        <begin position="449"/>
        <end position="470"/>
    </location>
</feature>
<dbReference type="Gene3D" id="1.10.3430.10">
    <property type="entry name" value="Ammonium transporter AmtB like domains"/>
    <property type="match status" value="1"/>
</dbReference>
<dbReference type="GO" id="GO:0097272">
    <property type="term" value="P:ammonium homeostasis"/>
    <property type="evidence" value="ECO:0007669"/>
    <property type="project" value="TreeGrafter"/>
</dbReference>
<evidence type="ECO:0000256" key="6">
    <source>
        <dbReference type="SAM" id="Phobius"/>
    </source>
</evidence>
<organism evidence="8 9">
    <name type="scientific">Brachionus calyciflorus</name>
    <dbReference type="NCBI Taxonomy" id="104777"/>
    <lineage>
        <taxon>Eukaryota</taxon>
        <taxon>Metazoa</taxon>
        <taxon>Spiralia</taxon>
        <taxon>Gnathifera</taxon>
        <taxon>Rotifera</taxon>
        <taxon>Eurotatoria</taxon>
        <taxon>Monogononta</taxon>
        <taxon>Pseudotrocha</taxon>
        <taxon>Ploima</taxon>
        <taxon>Brachionidae</taxon>
        <taxon>Brachionus</taxon>
    </lineage>
</organism>
<keyword evidence="4 6" id="KW-1133">Transmembrane helix</keyword>
<feature type="transmembrane region" description="Helical" evidence="6">
    <location>
        <begin position="257"/>
        <end position="278"/>
    </location>
</feature>
<keyword evidence="9" id="KW-1185">Reference proteome</keyword>
<keyword evidence="3 6" id="KW-0812">Transmembrane</keyword>
<feature type="transmembrane region" description="Helical" evidence="6">
    <location>
        <begin position="120"/>
        <end position="142"/>
    </location>
</feature>
<keyword evidence="5 6" id="KW-0472">Membrane</keyword>
<feature type="transmembrane region" description="Helical" evidence="6">
    <location>
        <begin position="339"/>
        <end position="359"/>
    </location>
</feature>
<protein>
    <recommendedName>
        <fullName evidence="7">Ammonium transporter AmtB-like domain-containing protein</fullName>
    </recommendedName>
</protein>
<dbReference type="EMBL" id="CAJNOC010000519">
    <property type="protein sequence ID" value="CAF0771532.1"/>
    <property type="molecule type" value="Genomic_DNA"/>
</dbReference>
<evidence type="ECO:0000259" key="7">
    <source>
        <dbReference type="Pfam" id="PF00909"/>
    </source>
</evidence>
<feature type="transmembrane region" description="Helical" evidence="6">
    <location>
        <begin position="163"/>
        <end position="182"/>
    </location>
</feature>
<evidence type="ECO:0000256" key="2">
    <source>
        <dbReference type="ARBA" id="ARBA00011036"/>
    </source>
</evidence>
<feature type="transmembrane region" description="Helical" evidence="6">
    <location>
        <begin position="28"/>
        <end position="51"/>
    </location>
</feature>
<proteinExistence type="inferred from homology"/>